<sequence length="339" mass="35495">MSRPSPIGALSASRLLTIDGATVGSLVGASEAIELAATALMKTSSATAVQDVRRTLDLPGEPGTCLSLMYASLGAGARFGAKVQSVFPANFRSGLPSHQGGVLLFEAYGGRPVAFIDAHAITGIRTAAASSVATRALARPEACRLAVLGYGEQAERHIASLALVRPITHIRVWGRDPGKAARFAEAQCARGFHTEPVPNARDAVRDADIVCTVTSSSTPVLQGEWLPSGCHVNAVGASIPALREIDLNCVIRSRIWVDYMPMAMSAASDIYEPLANGLLEPSRLVGEIGAVLNGACAGRTEAGEITLFRSLGVPAQDIELADYIYCKARDLGLGTEINM</sequence>
<dbReference type="GO" id="GO:0016491">
    <property type="term" value="F:oxidoreductase activity"/>
    <property type="evidence" value="ECO:0007669"/>
    <property type="project" value="UniProtKB-ARBA"/>
</dbReference>
<dbReference type="InterPro" id="IPR023401">
    <property type="entry name" value="ODC_N"/>
</dbReference>
<dbReference type="FunFam" id="3.40.50.720:FF:000311">
    <property type="entry name" value="Ornithine cyclodeaminase"/>
    <property type="match status" value="1"/>
</dbReference>
<evidence type="ECO:0000313" key="4">
    <source>
        <dbReference type="Proteomes" id="UP000246352"/>
    </source>
</evidence>
<dbReference type="Proteomes" id="UP000246352">
    <property type="component" value="Unassembled WGS sequence"/>
</dbReference>
<dbReference type="RefSeq" id="WP_110031693.1">
    <property type="nucleotide sequence ID" value="NZ_QGTR01000002.1"/>
</dbReference>
<organism evidence="3 4">
    <name type="scientific">Hoeflea marina</name>
    <dbReference type="NCBI Taxonomy" id="274592"/>
    <lineage>
        <taxon>Bacteria</taxon>
        <taxon>Pseudomonadati</taxon>
        <taxon>Pseudomonadota</taxon>
        <taxon>Alphaproteobacteria</taxon>
        <taxon>Hyphomicrobiales</taxon>
        <taxon>Rhizobiaceae</taxon>
        <taxon>Hoeflea</taxon>
    </lineage>
</organism>
<keyword evidence="2" id="KW-0520">NAD</keyword>
<dbReference type="AlphaFoldDB" id="A0A317PMF8"/>
<dbReference type="Gene3D" id="3.30.1780.10">
    <property type="entry name" value="ornithine cyclodeaminase, domain 1"/>
    <property type="match status" value="1"/>
</dbReference>
<dbReference type="OrthoDB" id="9801817at2"/>
<comment type="caution">
    <text evidence="3">The sequence shown here is derived from an EMBL/GenBank/DDBJ whole genome shotgun (WGS) entry which is preliminary data.</text>
</comment>
<proteinExistence type="inferred from homology"/>
<evidence type="ECO:0000313" key="3">
    <source>
        <dbReference type="EMBL" id="PWW01947.1"/>
    </source>
</evidence>
<accession>A0A317PMF8</accession>
<dbReference type="InterPro" id="IPR003462">
    <property type="entry name" value="ODC_Mu_crystall"/>
</dbReference>
<dbReference type="InterPro" id="IPR036291">
    <property type="entry name" value="NAD(P)-bd_dom_sf"/>
</dbReference>
<dbReference type="Pfam" id="PF02423">
    <property type="entry name" value="OCD_Mu_crystall"/>
    <property type="match status" value="1"/>
</dbReference>
<dbReference type="SUPFAM" id="SSF51735">
    <property type="entry name" value="NAD(P)-binding Rossmann-fold domains"/>
    <property type="match status" value="1"/>
</dbReference>
<dbReference type="PANTHER" id="PTHR13812:SF19">
    <property type="entry name" value="KETIMINE REDUCTASE MU-CRYSTALLIN"/>
    <property type="match status" value="1"/>
</dbReference>
<dbReference type="Gene3D" id="3.40.50.720">
    <property type="entry name" value="NAD(P)-binding Rossmann-like Domain"/>
    <property type="match status" value="1"/>
</dbReference>
<gene>
    <name evidence="3" type="ORF">DFR52_102612</name>
</gene>
<evidence type="ECO:0000256" key="2">
    <source>
        <dbReference type="ARBA" id="ARBA00023027"/>
    </source>
</evidence>
<evidence type="ECO:0000256" key="1">
    <source>
        <dbReference type="ARBA" id="ARBA00008903"/>
    </source>
</evidence>
<dbReference type="GO" id="GO:0019752">
    <property type="term" value="P:carboxylic acid metabolic process"/>
    <property type="evidence" value="ECO:0007669"/>
    <property type="project" value="UniProtKB-ARBA"/>
</dbReference>
<comment type="similarity">
    <text evidence="1">Belongs to the ornithine cyclodeaminase/mu-crystallin family.</text>
</comment>
<name>A0A317PMF8_9HYPH</name>
<dbReference type="EMBL" id="QGTR01000002">
    <property type="protein sequence ID" value="PWW01947.1"/>
    <property type="molecule type" value="Genomic_DNA"/>
</dbReference>
<dbReference type="PIRSF" id="PIRSF001439">
    <property type="entry name" value="CryM"/>
    <property type="match status" value="1"/>
</dbReference>
<protein>
    <submittedName>
        <fullName evidence="3">Ornithine cyclodeaminase</fullName>
    </submittedName>
</protein>
<keyword evidence="4" id="KW-1185">Reference proteome</keyword>
<reference evidence="3 4" key="1">
    <citation type="submission" date="2018-05" db="EMBL/GenBank/DDBJ databases">
        <title>Genomic Encyclopedia of Type Strains, Phase IV (KMG-IV): sequencing the most valuable type-strain genomes for metagenomic binning, comparative biology and taxonomic classification.</title>
        <authorList>
            <person name="Goeker M."/>
        </authorList>
    </citation>
    <scope>NUCLEOTIDE SEQUENCE [LARGE SCALE GENOMIC DNA]</scope>
    <source>
        <strain evidence="3 4">DSM 16791</strain>
    </source>
</reference>
<dbReference type="GO" id="GO:0005737">
    <property type="term" value="C:cytoplasm"/>
    <property type="evidence" value="ECO:0007669"/>
    <property type="project" value="TreeGrafter"/>
</dbReference>
<dbReference type="PANTHER" id="PTHR13812">
    <property type="entry name" value="KETIMINE REDUCTASE MU-CRYSTALLIN"/>
    <property type="match status" value="1"/>
</dbReference>